<evidence type="ECO:0000256" key="1">
    <source>
        <dbReference type="ARBA" id="ARBA00001968"/>
    </source>
</evidence>
<evidence type="ECO:0000256" key="5">
    <source>
        <dbReference type="ARBA" id="ARBA00022723"/>
    </source>
</evidence>
<name>A0A830DFX2_9LAMI</name>
<keyword evidence="5" id="KW-0479">Metal-binding</keyword>
<comment type="similarity">
    <text evidence="3">Belongs to the HARBI1 family.</text>
</comment>
<keyword evidence="4" id="KW-0540">Nuclease</keyword>
<dbReference type="GO" id="GO:0016787">
    <property type="term" value="F:hydrolase activity"/>
    <property type="evidence" value="ECO:0007669"/>
    <property type="project" value="UniProtKB-KW"/>
</dbReference>
<evidence type="ECO:0000256" key="2">
    <source>
        <dbReference type="ARBA" id="ARBA00004123"/>
    </source>
</evidence>
<dbReference type="InterPro" id="IPR027806">
    <property type="entry name" value="HARBI1_dom"/>
</dbReference>
<dbReference type="EMBL" id="BMAC01001010">
    <property type="protein sequence ID" value="GFQ05052.1"/>
    <property type="molecule type" value="Genomic_DNA"/>
</dbReference>
<dbReference type="PANTHER" id="PTHR22930:SF281">
    <property type="entry name" value="NUCLEASE"/>
    <property type="match status" value="1"/>
</dbReference>
<evidence type="ECO:0000313" key="10">
    <source>
        <dbReference type="Proteomes" id="UP000653305"/>
    </source>
</evidence>
<dbReference type="AlphaFoldDB" id="A0A830DFX2"/>
<dbReference type="InterPro" id="IPR045249">
    <property type="entry name" value="HARBI1-like"/>
</dbReference>
<comment type="subcellular location">
    <subcellularLocation>
        <location evidence="2">Nucleus</location>
    </subcellularLocation>
</comment>
<gene>
    <name evidence="9" type="ORF">PHJA_002649300</name>
</gene>
<feature type="non-terminal residue" evidence="9">
    <location>
        <position position="227"/>
    </location>
</feature>
<sequence length="227" mass="25622">GCLGALDGTYVPVQVRLREKPRYRNRRGEVSVNVLGVCDLHMKFNFVLMGWEGSAANSCVLRDAITRNNGLKVPTGNYYLCDCGYTNGPGFLAPYRGVRYHLDEWSAGRDGPQNYKELFNLRHARAWNAIERSFGILKKHWAILRTPAFYNIETQNKMIMACCLVHNFIRESMAVDPMDHLVDEHDLQFTSSEVVPEDPNRLSTRPCMWNEYSAGAGGGGRVRGVSC</sequence>
<dbReference type="GO" id="GO:0004518">
    <property type="term" value="F:nuclease activity"/>
    <property type="evidence" value="ECO:0007669"/>
    <property type="project" value="UniProtKB-KW"/>
</dbReference>
<keyword evidence="6" id="KW-0378">Hydrolase</keyword>
<dbReference type="PANTHER" id="PTHR22930">
    <property type="match status" value="1"/>
</dbReference>
<comment type="caution">
    <text evidence="9">The sequence shown here is derived from an EMBL/GenBank/DDBJ whole genome shotgun (WGS) entry which is preliminary data.</text>
</comment>
<dbReference type="Pfam" id="PF13359">
    <property type="entry name" value="DDE_Tnp_4"/>
    <property type="match status" value="1"/>
</dbReference>
<keyword evidence="10" id="KW-1185">Reference proteome</keyword>
<dbReference type="OrthoDB" id="906670at2759"/>
<accession>A0A830DFX2</accession>
<evidence type="ECO:0000259" key="8">
    <source>
        <dbReference type="Pfam" id="PF13359"/>
    </source>
</evidence>
<dbReference type="GO" id="GO:0046872">
    <property type="term" value="F:metal ion binding"/>
    <property type="evidence" value="ECO:0007669"/>
    <property type="project" value="UniProtKB-KW"/>
</dbReference>
<evidence type="ECO:0000256" key="4">
    <source>
        <dbReference type="ARBA" id="ARBA00022722"/>
    </source>
</evidence>
<comment type="cofactor">
    <cofactor evidence="1">
        <name>a divalent metal cation</name>
        <dbReference type="ChEBI" id="CHEBI:60240"/>
    </cofactor>
</comment>
<organism evidence="9 10">
    <name type="scientific">Phtheirospermum japonicum</name>
    <dbReference type="NCBI Taxonomy" id="374723"/>
    <lineage>
        <taxon>Eukaryota</taxon>
        <taxon>Viridiplantae</taxon>
        <taxon>Streptophyta</taxon>
        <taxon>Embryophyta</taxon>
        <taxon>Tracheophyta</taxon>
        <taxon>Spermatophyta</taxon>
        <taxon>Magnoliopsida</taxon>
        <taxon>eudicotyledons</taxon>
        <taxon>Gunneridae</taxon>
        <taxon>Pentapetalae</taxon>
        <taxon>asterids</taxon>
        <taxon>lamiids</taxon>
        <taxon>Lamiales</taxon>
        <taxon>Orobanchaceae</taxon>
        <taxon>Orobanchaceae incertae sedis</taxon>
        <taxon>Phtheirospermum</taxon>
    </lineage>
</organism>
<keyword evidence="7" id="KW-0539">Nucleus</keyword>
<proteinExistence type="inferred from homology"/>
<dbReference type="Proteomes" id="UP000653305">
    <property type="component" value="Unassembled WGS sequence"/>
</dbReference>
<evidence type="ECO:0000313" key="9">
    <source>
        <dbReference type="EMBL" id="GFQ05052.1"/>
    </source>
</evidence>
<evidence type="ECO:0000256" key="6">
    <source>
        <dbReference type="ARBA" id="ARBA00022801"/>
    </source>
</evidence>
<evidence type="ECO:0000256" key="3">
    <source>
        <dbReference type="ARBA" id="ARBA00006958"/>
    </source>
</evidence>
<protein>
    <submittedName>
        <fullName evidence="9">Putative nuclease harbi1</fullName>
    </submittedName>
</protein>
<feature type="domain" description="DDE Tnp4" evidence="8">
    <location>
        <begin position="6"/>
        <end position="167"/>
    </location>
</feature>
<evidence type="ECO:0000256" key="7">
    <source>
        <dbReference type="ARBA" id="ARBA00023242"/>
    </source>
</evidence>
<dbReference type="GO" id="GO:0005634">
    <property type="term" value="C:nucleus"/>
    <property type="evidence" value="ECO:0007669"/>
    <property type="project" value="UniProtKB-SubCell"/>
</dbReference>
<reference evidence="9" key="1">
    <citation type="submission" date="2020-07" db="EMBL/GenBank/DDBJ databases">
        <title>Ethylene signaling mediates host invasion by parasitic plants.</title>
        <authorList>
            <person name="Yoshida S."/>
        </authorList>
    </citation>
    <scope>NUCLEOTIDE SEQUENCE</scope>
    <source>
        <strain evidence="9">Okayama</strain>
    </source>
</reference>